<dbReference type="RefSeq" id="WP_261513998.1">
    <property type="nucleotide sequence ID" value="NZ_JAODNV010000004.1"/>
</dbReference>
<gene>
    <name evidence="1" type="ORF">NYR54_03120</name>
</gene>
<proteinExistence type="predicted"/>
<keyword evidence="2" id="KW-1185">Reference proteome</keyword>
<dbReference type="AlphaFoldDB" id="A0A9X2X713"/>
<evidence type="ECO:0000313" key="2">
    <source>
        <dbReference type="Proteomes" id="UP001149009"/>
    </source>
</evidence>
<dbReference type="Proteomes" id="UP001149009">
    <property type="component" value="Unassembled WGS sequence"/>
</dbReference>
<organism evidence="1 2">
    <name type="scientific">Chelativorans petroleitrophicus</name>
    <dbReference type="NCBI Taxonomy" id="2975484"/>
    <lineage>
        <taxon>Bacteria</taxon>
        <taxon>Pseudomonadati</taxon>
        <taxon>Pseudomonadota</taxon>
        <taxon>Alphaproteobacteria</taxon>
        <taxon>Hyphomicrobiales</taxon>
        <taxon>Phyllobacteriaceae</taxon>
        <taxon>Chelativorans</taxon>
    </lineage>
</organism>
<evidence type="ECO:0000313" key="1">
    <source>
        <dbReference type="EMBL" id="MCT8989294.1"/>
    </source>
</evidence>
<dbReference type="EMBL" id="JAODNV010000004">
    <property type="protein sequence ID" value="MCT8989294.1"/>
    <property type="molecule type" value="Genomic_DNA"/>
</dbReference>
<name>A0A9X2X713_9HYPH</name>
<reference evidence="1" key="1">
    <citation type="submission" date="2022-08" db="EMBL/GenBank/DDBJ databases">
        <title>Chelativorans sichuanense sp. nov., a paraffin oil-degrading bacterium isolated from a mixture of oil-based drill cuttings and paddy soil.</title>
        <authorList>
            <person name="Yu J."/>
            <person name="Liu H."/>
            <person name="Chen Q."/>
        </authorList>
    </citation>
    <scope>NUCLEOTIDE SEQUENCE</scope>
    <source>
        <strain evidence="1">SCAU 2101</strain>
    </source>
</reference>
<comment type="caution">
    <text evidence="1">The sequence shown here is derived from an EMBL/GenBank/DDBJ whole genome shotgun (WGS) entry which is preliminary data.</text>
</comment>
<sequence>MGRPKHERLKRLVTLQQRVKALHDARHAAHLTEARVAEQEAAALIESLNDPKGVAALFPALVHARIESALARRDASWKEAAREAGESAAARARVERAGQAYRQALGQHERALEAKTILELLEQRLSRKAGG</sequence>
<protein>
    <submittedName>
        <fullName evidence="1">Uncharacterized protein</fullName>
    </submittedName>
</protein>
<accession>A0A9X2X713</accession>